<accession>A0ABZ0QAZ6</accession>
<gene>
    <name evidence="1" type="ORF">R8Z52_11340</name>
</gene>
<dbReference type="RefSeq" id="WP_261892393.1">
    <property type="nucleotide sequence ID" value="NZ_AP024895.1"/>
</dbReference>
<proteinExistence type="predicted"/>
<dbReference type="EMBL" id="CP138203">
    <property type="protein sequence ID" value="WPC72721.1"/>
    <property type="molecule type" value="Genomic_DNA"/>
</dbReference>
<evidence type="ECO:0000313" key="1">
    <source>
        <dbReference type="EMBL" id="WPC72721.1"/>
    </source>
</evidence>
<evidence type="ECO:0000313" key="2">
    <source>
        <dbReference type="Proteomes" id="UP001304071"/>
    </source>
</evidence>
<sequence length="63" mass="7033">MSIDNNAQKPLTNQATWARQAIQNFAFAVLLWLGRSGQAIHPYQGSTRLLKKFCVEPTDDSIA</sequence>
<dbReference type="Proteomes" id="UP001304071">
    <property type="component" value="Chromosome 1"/>
</dbReference>
<keyword evidence="2" id="KW-1185">Reference proteome</keyword>
<protein>
    <submittedName>
        <fullName evidence="1">Uncharacterized protein</fullName>
    </submittedName>
</protein>
<organism evidence="1 2">
    <name type="scientific">Vibrio porteresiae DSM 19223</name>
    <dbReference type="NCBI Taxonomy" id="1123496"/>
    <lineage>
        <taxon>Bacteria</taxon>
        <taxon>Pseudomonadati</taxon>
        <taxon>Pseudomonadota</taxon>
        <taxon>Gammaproteobacteria</taxon>
        <taxon>Vibrionales</taxon>
        <taxon>Vibrionaceae</taxon>
        <taxon>Vibrio</taxon>
    </lineage>
</organism>
<name>A0ABZ0QAZ6_9VIBR</name>
<reference evidence="1 2" key="1">
    <citation type="submission" date="2023-11" db="EMBL/GenBank/DDBJ databases">
        <title>Plant-associative lifestyle of Vibrio porteresiae and its evolutionary dynamics.</title>
        <authorList>
            <person name="Rameshkumar N."/>
            <person name="Kirti K."/>
        </authorList>
    </citation>
    <scope>NUCLEOTIDE SEQUENCE [LARGE SCALE GENOMIC DNA]</scope>
    <source>
        <strain evidence="1 2">MSSRF30</strain>
    </source>
</reference>